<dbReference type="OrthoDB" id="5797290at2"/>
<dbReference type="GO" id="GO:0016020">
    <property type="term" value="C:membrane"/>
    <property type="evidence" value="ECO:0007669"/>
    <property type="project" value="UniProtKB-SubCell"/>
</dbReference>
<name>A0A433SBB2_9BURK</name>
<dbReference type="Pfam" id="PF13664">
    <property type="entry name" value="DUF4149"/>
    <property type="match status" value="1"/>
</dbReference>
<proteinExistence type="predicted"/>
<gene>
    <name evidence="7" type="ORF">CUZ56_02379</name>
</gene>
<keyword evidence="3 5" id="KW-1133">Transmembrane helix</keyword>
<dbReference type="RefSeq" id="WP_126980559.1">
    <property type="nucleotide sequence ID" value="NZ_PQSP01000007.1"/>
</dbReference>
<dbReference type="EMBL" id="PQSP01000007">
    <property type="protein sequence ID" value="RUS66021.1"/>
    <property type="molecule type" value="Genomic_DNA"/>
</dbReference>
<dbReference type="AlphaFoldDB" id="A0A433SBB2"/>
<evidence type="ECO:0000256" key="4">
    <source>
        <dbReference type="ARBA" id="ARBA00023136"/>
    </source>
</evidence>
<sequence length="166" mass="17752">MKLQHLAATLAGLWAGVMIGVGYVSAPVIFRMLPDQRKFAGTIAGDTFAITAYISLALGAIILLLVRRVNKRAGFNTPNAPMLWVLAALALAIVGQFVVFPMVAHARDVGPGALPFGALHGISTTIYMLEIACVLALNWSLYKPVQKPQGIESAIKPEPEEDEAQD</sequence>
<evidence type="ECO:0000259" key="6">
    <source>
        <dbReference type="Pfam" id="PF13664"/>
    </source>
</evidence>
<feature type="transmembrane region" description="Helical" evidence="5">
    <location>
        <begin position="82"/>
        <end position="104"/>
    </location>
</feature>
<evidence type="ECO:0000256" key="3">
    <source>
        <dbReference type="ARBA" id="ARBA00022989"/>
    </source>
</evidence>
<keyword evidence="8" id="KW-1185">Reference proteome</keyword>
<feature type="transmembrane region" description="Helical" evidence="5">
    <location>
        <begin position="50"/>
        <end position="70"/>
    </location>
</feature>
<evidence type="ECO:0000256" key="2">
    <source>
        <dbReference type="ARBA" id="ARBA00022692"/>
    </source>
</evidence>
<reference evidence="7 8" key="1">
    <citation type="submission" date="2018-01" db="EMBL/GenBank/DDBJ databases">
        <title>Saezia sanguinis gen. nov., sp. nov., in the order Burkholderiales isolated from human blood.</title>
        <authorList>
            <person name="Medina-Pascual M.J."/>
            <person name="Valdezate S."/>
            <person name="Monzon S."/>
            <person name="Cuesta I."/>
            <person name="Carrasco G."/>
            <person name="Villalon P."/>
            <person name="Saez-Nieto J.A."/>
        </authorList>
    </citation>
    <scope>NUCLEOTIDE SEQUENCE [LARGE SCALE GENOMIC DNA]</scope>
    <source>
        <strain evidence="7 8">CNM695-12</strain>
    </source>
</reference>
<feature type="transmembrane region" description="Helical" evidence="5">
    <location>
        <begin position="116"/>
        <end position="137"/>
    </location>
</feature>
<feature type="transmembrane region" description="Helical" evidence="5">
    <location>
        <begin position="7"/>
        <end position="30"/>
    </location>
</feature>
<comment type="subcellular location">
    <subcellularLocation>
        <location evidence="1">Membrane</location>
    </subcellularLocation>
</comment>
<evidence type="ECO:0000256" key="5">
    <source>
        <dbReference type="SAM" id="Phobius"/>
    </source>
</evidence>
<dbReference type="Proteomes" id="UP000286947">
    <property type="component" value="Unassembled WGS sequence"/>
</dbReference>
<evidence type="ECO:0000256" key="1">
    <source>
        <dbReference type="ARBA" id="ARBA00004370"/>
    </source>
</evidence>
<organism evidence="7 8">
    <name type="scientific">Saezia sanguinis</name>
    <dbReference type="NCBI Taxonomy" id="1965230"/>
    <lineage>
        <taxon>Bacteria</taxon>
        <taxon>Pseudomonadati</taxon>
        <taxon>Pseudomonadota</taxon>
        <taxon>Betaproteobacteria</taxon>
        <taxon>Burkholderiales</taxon>
        <taxon>Saeziaceae</taxon>
        <taxon>Saezia</taxon>
    </lineage>
</organism>
<evidence type="ECO:0000313" key="8">
    <source>
        <dbReference type="Proteomes" id="UP000286947"/>
    </source>
</evidence>
<feature type="domain" description="TMEM205-like" evidence="6">
    <location>
        <begin position="10"/>
        <end position="108"/>
    </location>
</feature>
<keyword evidence="2 5" id="KW-0812">Transmembrane</keyword>
<protein>
    <recommendedName>
        <fullName evidence="6">TMEM205-like domain-containing protein</fullName>
    </recommendedName>
</protein>
<dbReference type="InterPro" id="IPR025423">
    <property type="entry name" value="TMEM205-like"/>
</dbReference>
<accession>A0A433SBB2</accession>
<comment type="caution">
    <text evidence="7">The sequence shown here is derived from an EMBL/GenBank/DDBJ whole genome shotgun (WGS) entry which is preliminary data.</text>
</comment>
<keyword evidence="4 5" id="KW-0472">Membrane</keyword>
<evidence type="ECO:0000313" key="7">
    <source>
        <dbReference type="EMBL" id="RUS66021.1"/>
    </source>
</evidence>